<keyword evidence="1" id="KW-1133">Transmembrane helix</keyword>
<evidence type="ECO:0000313" key="3">
    <source>
        <dbReference type="Proteomes" id="UP001228905"/>
    </source>
</evidence>
<keyword evidence="1" id="KW-0812">Transmembrane</keyword>
<accession>A0ABU0IV95</accession>
<feature type="transmembrane region" description="Helical" evidence="1">
    <location>
        <begin position="21"/>
        <end position="40"/>
    </location>
</feature>
<keyword evidence="1" id="KW-0472">Membrane</keyword>
<evidence type="ECO:0000313" key="2">
    <source>
        <dbReference type="EMBL" id="MDQ0465936.1"/>
    </source>
</evidence>
<reference evidence="2 3" key="1">
    <citation type="submission" date="2023-07" db="EMBL/GenBank/DDBJ databases">
        <title>Genomic Encyclopedia of Type Strains, Phase IV (KMG-IV): sequencing the most valuable type-strain genomes for metagenomic binning, comparative biology and taxonomic classification.</title>
        <authorList>
            <person name="Goeker M."/>
        </authorList>
    </citation>
    <scope>NUCLEOTIDE SEQUENCE [LARGE SCALE GENOMIC DNA]</scope>
    <source>
        <strain evidence="2 3">DSM 18695</strain>
    </source>
</reference>
<protein>
    <recommendedName>
        <fullName evidence="4">DUF454 domain-containing protein</fullName>
    </recommendedName>
</protein>
<dbReference type="EMBL" id="JAUSVS010000009">
    <property type="protein sequence ID" value="MDQ0465936.1"/>
    <property type="molecule type" value="Genomic_DNA"/>
</dbReference>
<dbReference type="Proteomes" id="UP001228905">
    <property type="component" value="Unassembled WGS sequence"/>
</dbReference>
<evidence type="ECO:0008006" key="4">
    <source>
        <dbReference type="Google" id="ProtNLM"/>
    </source>
</evidence>
<evidence type="ECO:0000256" key="1">
    <source>
        <dbReference type="SAM" id="Phobius"/>
    </source>
</evidence>
<gene>
    <name evidence="2" type="ORF">QO010_003729</name>
</gene>
<name>A0ABU0IV95_9CAUL</name>
<keyword evidence="3" id="KW-1185">Reference proteome</keyword>
<comment type="caution">
    <text evidence="2">The sequence shown here is derived from an EMBL/GenBank/DDBJ whole genome shotgun (WGS) entry which is preliminary data.</text>
</comment>
<organism evidence="2 3">
    <name type="scientific">Caulobacter ginsengisoli</name>
    <dbReference type="NCBI Taxonomy" id="400775"/>
    <lineage>
        <taxon>Bacteria</taxon>
        <taxon>Pseudomonadati</taxon>
        <taxon>Pseudomonadota</taxon>
        <taxon>Alphaproteobacteria</taxon>
        <taxon>Caulobacterales</taxon>
        <taxon>Caulobacteraceae</taxon>
        <taxon>Caulobacter</taxon>
    </lineage>
</organism>
<feature type="transmembrane region" description="Helical" evidence="1">
    <location>
        <begin position="46"/>
        <end position="63"/>
    </location>
</feature>
<sequence length="130" mass="14980">MSSLRHPVADLRASYALARAVRWLLIGLGLVLIVAGFVIAPLPGPLGVPLTVAGLMLVLRNSFRAKRQFIRFQRAHPKIIFPLRRLLRRDPEVMAVAWQSMLRTEKLFLRRPGSRVLKRWRRSIRKRSPL</sequence>
<dbReference type="RefSeq" id="WP_307351660.1">
    <property type="nucleotide sequence ID" value="NZ_JAUSVS010000009.1"/>
</dbReference>
<proteinExistence type="predicted"/>